<dbReference type="AlphaFoldDB" id="A0A1H6UCK1"/>
<dbReference type="Proteomes" id="UP000242999">
    <property type="component" value="Unassembled WGS sequence"/>
</dbReference>
<feature type="transmembrane region" description="Helical" evidence="1">
    <location>
        <begin position="97"/>
        <end position="117"/>
    </location>
</feature>
<keyword evidence="3" id="KW-1185">Reference proteome</keyword>
<evidence type="ECO:0000313" key="3">
    <source>
        <dbReference type="Proteomes" id="UP000242999"/>
    </source>
</evidence>
<keyword evidence="1" id="KW-1133">Transmembrane helix</keyword>
<evidence type="ECO:0000256" key="1">
    <source>
        <dbReference type="SAM" id="Phobius"/>
    </source>
</evidence>
<keyword evidence="1" id="KW-0812">Transmembrane</keyword>
<reference evidence="3" key="1">
    <citation type="submission" date="2016-10" db="EMBL/GenBank/DDBJ databases">
        <authorList>
            <person name="Varghese N."/>
            <person name="Submissions S."/>
        </authorList>
    </citation>
    <scope>NUCLEOTIDE SEQUENCE [LARGE SCALE GENOMIC DNA]</scope>
    <source>
        <strain evidence="3">DSM 7165</strain>
    </source>
</reference>
<sequence>MSEAVSAGTQQTPHKDPFAGLLSKLFFGDVRVNNFLRLTSDEFYQQGSLRIGRAGVCPESAEYTLLQVPAHELKKDIFNAMDKVSFLMPRLGCGSKIDFVDVATWALLILVLFLMAQSGISHWWQWALGVLIVRPVISGAVHGHLVVDNPLVHSAHLERRIRERYEIPATQAIEIRAELA</sequence>
<keyword evidence="1" id="KW-0472">Membrane</keyword>
<gene>
    <name evidence="2" type="ORF">SAMN05421831_11331</name>
</gene>
<dbReference type="EMBL" id="FNYH01000013">
    <property type="protein sequence ID" value="SEI85572.1"/>
    <property type="molecule type" value="Genomic_DNA"/>
</dbReference>
<accession>A0A1H6UCK1</accession>
<proteinExistence type="predicted"/>
<evidence type="ECO:0000313" key="2">
    <source>
        <dbReference type="EMBL" id="SEI85572.1"/>
    </source>
</evidence>
<protein>
    <submittedName>
        <fullName evidence="2">Uncharacterized protein</fullName>
    </submittedName>
</protein>
<organism evidence="2 3">
    <name type="scientific">Allopseudospirillum japonicum</name>
    <dbReference type="NCBI Taxonomy" id="64971"/>
    <lineage>
        <taxon>Bacteria</taxon>
        <taxon>Pseudomonadati</taxon>
        <taxon>Pseudomonadota</taxon>
        <taxon>Gammaproteobacteria</taxon>
        <taxon>Oceanospirillales</taxon>
        <taxon>Oceanospirillaceae</taxon>
        <taxon>Allopseudospirillum</taxon>
    </lineage>
</organism>
<name>A0A1H6UCK1_9GAMM</name>
<dbReference type="RefSeq" id="WP_093311717.1">
    <property type="nucleotide sequence ID" value="NZ_FNYH01000013.1"/>
</dbReference>